<sequence>MSIFGSYAEKLVKEARVKVCHIAEGRYYDINWTVVEVKNLGRVHLMFTNGNSI</sequence>
<organism evidence="1 2">
    <name type="scientific">Pedobacter flavus</name>
    <dbReference type="NCBI Taxonomy" id="3113906"/>
    <lineage>
        <taxon>Bacteria</taxon>
        <taxon>Pseudomonadati</taxon>
        <taxon>Bacteroidota</taxon>
        <taxon>Sphingobacteriia</taxon>
        <taxon>Sphingobacteriales</taxon>
        <taxon>Sphingobacteriaceae</taxon>
        <taxon>Pedobacter</taxon>
    </lineage>
</organism>
<accession>A0ABU7H021</accession>
<name>A0ABU7H021_9SPHI</name>
<gene>
    <name evidence="1" type="ORF">VRU49_02990</name>
</gene>
<keyword evidence="2" id="KW-1185">Reference proteome</keyword>
<dbReference type="RefSeq" id="WP_330145295.1">
    <property type="nucleotide sequence ID" value="NZ_JAZDQU010000001.1"/>
</dbReference>
<comment type="caution">
    <text evidence="1">The sequence shown here is derived from an EMBL/GenBank/DDBJ whole genome shotgun (WGS) entry which is preliminary data.</text>
</comment>
<reference evidence="1 2" key="1">
    <citation type="submission" date="2024-01" db="EMBL/GenBank/DDBJ databases">
        <title>Pedobacter sp. nov., isolated from oil-contaminated soil.</title>
        <authorList>
            <person name="Le N.T.T."/>
        </authorList>
    </citation>
    <scope>NUCLEOTIDE SEQUENCE [LARGE SCALE GENOMIC DNA]</scope>
    <source>
        <strain evidence="1 2">VNH31</strain>
    </source>
</reference>
<evidence type="ECO:0000313" key="1">
    <source>
        <dbReference type="EMBL" id="MEE1884378.1"/>
    </source>
</evidence>
<dbReference type="EMBL" id="JAZDQU010000001">
    <property type="protein sequence ID" value="MEE1884378.1"/>
    <property type="molecule type" value="Genomic_DNA"/>
</dbReference>
<evidence type="ECO:0000313" key="2">
    <source>
        <dbReference type="Proteomes" id="UP001337681"/>
    </source>
</evidence>
<protein>
    <submittedName>
        <fullName evidence="1">Uncharacterized protein</fullName>
    </submittedName>
</protein>
<proteinExistence type="predicted"/>
<dbReference type="Proteomes" id="UP001337681">
    <property type="component" value="Unassembled WGS sequence"/>
</dbReference>